<evidence type="ECO:0000256" key="2">
    <source>
        <dbReference type="SAM" id="Phobius"/>
    </source>
</evidence>
<accession>A0A367KAT3</accession>
<dbReference type="AlphaFoldDB" id="A0A367KAT3"/>
<feature type="region of interest" description="Disordered" evidence="1">
    <location>
        <begin position="1"/>
        <end position="41"/>
    </location>
</feature>
<evidence type="ECO:0000313" key="3">
    <source>
        <dbReference type="EMBL" id="RCH99353.1"/>
    </source>
</evidence>
<dbReference type="EMBL" id="PJQM01001959">
    <property type="protein sequence ID" value="RCH99353.1"/>
    <property type="molecule type" value="Genomic_DNA"/>
</dbReference>
<feature type="transmembrane region" description="Helical" evidence="2">
    <location>
        <begin position="333"/>
        <end position="353"/>
    </location>
</feature>
<keyword evidence="2" id="KW-0812">Transmembrane</keyword>
<feature type="compositionally biased region" description="Acidic residues" evidence="1">
    <location>
        <begin position="257"/>
        <end position="271"/>
    </location>
</feature>
<feature type="region of interest" description="Disordered" evidence="1">
    <location>
        <begin position="256"/>
        <end position="289"/>
    </location>
</feature>
<name>A0A367KAT3_RHIST</name>
<feature type="compositionally biased region" description="Basic and acidic residues" evidence="1">
    <location>
        <begin position="272"/>
        <end position="284"/>
    </location>
</feature>
<reference evidence="3 4" key="1">
    <citation type="journal article" date="2018" name="G3 (Bethesda)">
        <title>Phylogenetic and Phylogenomic Definition of Rhizopus Species.</title>
        <authorList>
            <person name="Gryganskyi A.P."/>
            <person name="Golan J."/>
            <person name="Dolatabadi S."/>
            <person name="Mondo S."/>
            <person name="Robb S."/>
            <person name="Idnurm A."/>
            <person name="Muszewska A."/>
            <person name="Steczkiewicz K."/>
            <person name="Masonjones S."/>
            <person name="Liao H.L."/>
            <person name="Gajdeczka M.T."/>
            <person name="Anike F."/>
            <person name="Vuek A."/>
            <person name="Anishchenko I.M."/>
            <person name="Voigt K."/>
            <person name="de Hoog G.S."/>
            <person name="Smith M.E."/>
            <person name="Heitman J."/>
            <person name="Vilgalys R."/>
            <person name="Stajich J.E."/>
        </authorList>
    </citation>
    <scope>NUCLEOTIDE SEQUENCE [LARGE SCALE GENOMIC DNA]</scope>
    <source>
        <strain evidence="3 4">LSU 92-RS-03</strain>
    </source>
</reference>
<dbReference type="OrthoDB" id="2271567at2759"/>
<protein>
    <submittedName>
        <fullName evidence="3">Uncharacterized protein</fullName>
    </submittedName>
</protein>
<proteinExistence type="predicted"/>
<keyword evidence="4" id="KW-1185">Reference proteome</keyword>
<organism evidence="3 4">
    <name type="scientific">Rhizopus stolonifer</name>
    <name type="common">Rhizopus nigricans</name>
    <dbReference type="NCBI Taxonomy" id="4846"/>
    <lineage>
        <taxon>Eukaryota</taxon>
        <taxon>Fungi</taxon>
        <taxon>Fungi incertae sedis</taxon>
        <taxon>Mucoromycota</taxon>
        <taxon>Mucoromycotina</taxon>
        <taxon>Mucoromycetes</taxon>
        <taxon>Mucorales</taxon>
        <taxon>Mucorineae</taxon>
        <taxon>Rhizopodaceae</taxon>
        <taxon>Rhizopus</taxon>
    </lineage>
</organism>
<evidence type="ECO:0000256" key="1">
    <source>
        <dbReference type="SAM" id="MobiDB-lite"/>
    </source>
</evidence>
<sequence>MIAQTQPRRPSYGGSIASRSKQEPVTRTKHRSKSISAGTTLPYHVIRRPSAPILTERPRLSIADRFMSTDYTKTESQPSFDAVSTITSVADRFMSKPSPTSSTLSMPKEETIIDPTPVRLTIAETFMQSSSTSSPCYRSRAGSFADELERPIKKAHPLEPQASKSTLFDDAFHLDLTLDTEQGRKNSRPWGSQDTLVQLEKKKPIYAQYMESEKNATIDCVSFDDKQTIDLTHEEDEDTVDYSKFDHYYQKGLTAWENEEGGEEEGEDDLSEQEKQSEKPESIKVSKPTPAVQESRGCWIGCCFISSKRPQHKKKDLEQQRTKEHSKCCGRKIWVFCTFLIVILCALVAYFLWPRTPLMRIEGASLTSPVKIAETKQNAWYSGNVQFESEWLVNVTIDNRRNHVPTRVVQIQVLAKDALTGLVIGKGTHNDDSSPEHIVLPPNTISTIQLPVRIDYQARDSMDTTFADLIKSCSPKHHPVSNGNSTGSHLREALPLHFWITLHFFGLDWLGYKPTVIAAPATGGFACPQP</sequence>
<evidence type="ECO:0000313" key="4">
    <source>
        <dbReference type="Proteomes" id="UP000253551"/>
    </source>
</evidence>
<dbReference type="Proteomes" id="UP000253551">
    <property type="component" value="Unassembled WGS sequence"/>
</dbReference>
<keyword evidence="2" id="KW-0472">Membrane</keyword>
<comment type="caution">
    <text evidence="3">The sequence shown here is derived from an EMBL/GenBank/DDBJ whole genome shotgun (WGS) entry which is preliminary data.</text>
</comment>
<keyword evidence="2" id="KW-1133">Transmembrane helix</keyword>
<gene>
    <name evidence="3" type="ORF">CU098_006363</name>
</gene>